<sequence>MDAIVSQVERQNGQKTQSKSAGAARSGPVREALPVRGYEAVRRVLRDPGLRQAGFKADLVERAGRAVRPPILFLSGEAHRRQRAATARFFTPRAVKERHRPVIEACCDRLIGELQRNGHAQLDTMALDLAVTVAAGIVGLTDSDKRGMIRRLDAFFSPALATRHDLISGVIATVLGQLRMFHFHVRDVRPAIAARRRQPREDVISHLLSEGYSDRDILVECFTYGAAGMVTTREFVTMAGWHLLENAELRGRFLATNRVGRVAMLEEILRLEPVVGTLYRRSAGEEAPLALDIRSANIDSEAMGVDPQRLDPGRLRSERVGGAGLAFGDGEHRCPGAGVALNEAEAFLDRLLRVPGLRLARAPDLGWNPLVTGYELRDCRLEIV</sequence>
<dbReference type="InterPro" id="IPR036396">
    <property type="entry name" value="Cyt_P450_sf"/>
</dbReference>
<dbReference type="InterPro" id="IPR002397">
    <property type="entry name" value="Cyt_P450_B"/>
</dbReference>
<feature type="region of interest" description="Disordered" evidence="2">
    <location>
        <begin position="1"/>
        <end position="29"/>
    </location>
</feature>
<accession>A0ABU8RQB9</accession>
<dbReference type="PANTHER" id="PTHR46696">
    <property type="entry name" value="P450, PUTATIVE (EUROFUNG)-RELATED"/>
    <property type="match status" value="1"/>
</dbReference>
<dbReference type="RefSeq" id="WP_339584981.1">
    <property type="nucleotide sequence ID" value="NZ_JBBHJZ010000001.1"/>
</dbReference>
<feature type="compositionally biased region" description="Polar residues" evidence="2">
    <location>
        <begin position="8"/>
        <end position="20"/>
    </location>
</feature>
<dbReference type="Proteomes" id="UP001361239">
    <property type="component" value="Unassembled WGS sequence"/>
</dbReference>
<protein>
    <submittedName>
        <fullName evidence="3">Cytochrome P450</fullName>
    </submittedName>
</protein>
<name>A0ABU8RQB9_9SPHN</name>
<comment type="similarity">
    <text evidence="1">Belongs to the cytochrome P450 family.</text>
</comment>
<dbReference type="InterPro" id="IPR017972">
    <property type="entry name" value="Cyt_P450_CS"/>
</dbReference>
<dbReference type="Gene3D" id="1.10.630.10">
    <property type="entry name" value="Cytochrome P450"/>
    <property type="match status" value="1"/>
</dbReference>
<reference evidence="3 4" key="1">
    <citation type="submission" date="2024-03" db="EMBL/GenBank/DDBJ databases">
        <authorList>
            <person name="Jo J.-H."/>
        </authorList>
    </citation>
    <scope>NUCLEOTIDE SEQUENCE [LARGE SCALE GENOMIC DNA]</scope>
    <source>
        <strain evidence="3 4">PS1R-30</strain>
    </source>
</reference>
<comment type="caution">
    <text evidence="3">The sequence shown here is derived from an EMBL/GenBank/DDBJ whole genome shotgun (WGS) entry which is preliminary data.</text>
</comment>
<dbReference type="PRINTS" id="PR00359">
    <property type="entry name" value="BP450"/>
</dbReference>
<dbReference type="EMBL" id="JBBHJZ010000001">
    <property type="protein sequence ID" value="MEJ5975004.1"/>
    <property type="molecule type" value="Genomic_DNA"/>
</dbReference>
<evidence type="ECO:0000313" key="3">
    <source>
        <dbReference type="EMBL" id="MEJ5975004.1"/>
    </source>
</evidence>
<keyword evidence="4" id="KW-1185">Reference proteome</keyword>
<evidence type="ECO:0000313" key="4">
    <source>
        <dbReference type="Proteomes" id="UP001361239"/>
    </source>
</evidence>
<dbReference type="CDD" id="cd00302">
    <property type="entry name" value="cytochrome_P450"/>
    <property type="match status" value="1"/>
</dbReference>
<dbReference type="SUPFAM" id="SSF48264">
    <property type="entry name" value="Cytochrome P450"/>
    <property type="match status" value="1"/>
</dbReference>
<proteinExistence type="inferred from homology"/>
<organism evidence="3 4">
    <name type="scientific">Novosphingobium anseongense</name>
    <dbReference type="NCBI Taxonomy" id="3133436"/>
    <lineage>
        <taxon>Bacteria</taxon>
        <taxon>Pseudomonadati</taxon>
        <taxon>Pseudomonadota</taxon>
        <taxon>Alphaproteobacteria</taxon>
        <taxon>Sphingomonadales</taxon>
        <taxon>Sphingomonadaceae</taxon>
        <taxon>Novosphingobium</taxon>
    </lineage>
</organism>
<evidence type="ECO:0000256" key="1">
    <source>
        <dbReference type="ARBA" id="ARBA00010617"/>
    </source>
</evidence>
<dbReference type="PROSITE" id="PS00086">
    <property type="entry name" value="CYTOCHROME_P450"/>
    <property type="match status" value="1"/>
</dbReference>
<evidence type="ECO:0000256" key="2">
    <source>
        <dbReference type="SAM" id="MobiDB-lite"/>
    </source>
</evidence>
<dbReference type="PANTHER" id="PTHR46696:SF1">
    <property type="entry name" value="CYTOCHROME P450 YJIB-RELATED"/>
    <property type="match status" value="1"/>
</dbReference>
<gene>
    <name evidence="3" type="ORF">WG901_00020</name>
</gene>